<dbReference type="GO" id="GO:0000398">
    <property type="term" value="P:mRNA splicing, via spliceosome"/>
    <property type="evidence" value="ECO:0007669"/>
    <property type="project" value="UniProtKB-UniRule"/>
</dbReference>
<gene>
    <name evidence="7" type="ORF">DI09_305p20</name>
</gene>
<dbReference type="GeneID" id="25259495"/>
<dbReference type="GO" id="GO:0048024">
    <property type="term" value="P:regulation of mRNA splicing, via spliceosome"/>
    <property type="evidence" value="ECO:0007669"/>
    <property type="project" value="TreeGrafter"/>
</dbReference>
<evidence type="ECO:0000313" key="8">
    <source>
        <dbReference type="Proteomes" id="UP000029725"/>
    </source>
</evidence>
<keyword evidence="2 4" id="KW-0694">RNA-binding</keyword>
<keyword evidence="5" id="KW-0507">mRNA processing</keyword>
<feature type="domain" description="CCHC-type" evidence="6">
    <location>
        <begin position="145"/>
        <end position="158"/>
    </location>
</feature>
<comment type="caution">
    <text evidence="7">The sequence shown here is derived from an EMBL/GenBank/DDBJ whole genome shotgun (WGS) entry which is preliminary data.</text>
</comment>
<dbReference type="SMART" id="SM00343">
    <property type="entry name" value="ZnF_C2HC"/>
    <property type="match status" value="2"/>
</dbReference>
<dbReference type="Gene3D" id="3.30.1370.10">
    <property type="entry name" value="K Homology domain, type 1"/>
    <property type="match status" value="1"/>
</dbReference>
<comment type="function">
    <text evidence="5">Necessary for the splicing of pre-mRNA. Has a role in the recognition of the branch site (5'-UACUAAC-3'), the pyrimidine tract and the 3'-splice site at the 3'-end of introns.</text>
</comment>
<dbReference type="InterPro" id="IPR036875">
    <property type="entry name" value="Znf_CCHC_sf"/>
</dbReference>
<dbReference type="Pfam" id="PF22675">
    <property type="entry name" value="KH-I_KHDC4-BBP"/>
    <property type="match status" value="1"/>
</dbReference>
<dbReference type="EMBL" id="JMKJ01000228">
    <property type="protein sequence ID" value="KGG51620.1"/>
    <property type="molecule type" value="Genomic_DNA"/>
</dbReference>
<dbReference type="VEuPathDB" id="MicrosporidiaDB:DI09_305p20"/>
<name>A0A098VRM2_9MICR</name>
<accession>A0A098VRM2</accession>
<dbReference type="OrthoDB" id="6777263at2759"/>
<evidence type="ECO:0000256" key="2">
    <source>
        <dbReference type="ARBA" id="ARBA00022884"/>
    </source>
</evidence>
<keyword evidence="5" id="KW-0479">Metal-binding</keyword>
<keyword evidence="8" id="KW-1185">Reference proteome</keyword>
<dbReference type="PROSITE" id="PS50158">
    <property type="entry name" value="ZF_CCHC"/>
    <property type="match status" value="2"/>
</dbReference>
<evidence type="ECO:0000259" key="6">
    <source>
        <dbReference type="PROSITE" id="PS50158"/>
    </source>
</evidence>
<dbReference type="InterPro" id="IPR055256">
    <property type="entry name" value="KH_1_KHDC4/BBP-like"/>
</dbReference>
<protein>
    <recommendedName>
        <fullName evidence="1 5">Branchpoint-bridging protein</fullName>
    </recommendedName>
</protein>
<dbReference type="PANTHER" id="PTHR11208">
    <property type="entry name" value="RNA-BINDING PROTEIN RELATED"/>
    <property type="match status" value="1"/>
</dbReference>
<feature type="domain" description="CCHC-type" evidence="6">
    <location>
        <begin position="120"/>
        <end position="135"/>
    </location>
</feature>
<evidence type="ECO:0000313" key="7">
    <source>
        <dbReference type="EMBL" id="KGG51620.1"/>
    </source>
</evidence>
<evidence type="ECO:0000256" key="5">
    <source>
        <dbReference type="RuleBase" id="RU367126"/>
    </source>
</evidence>
<comment type="subcellular location">
    <subcellularLocation>
        <location evidence="5">Nucleus</location>
    </subcellularLocation>
</comment>
<dbReference type="SMART" id="SM00322">
    <property type="entry name" value="KH"/>
    <property type="match status" value="1"/>
</dbReference>
<dbReference type="PANTHER" id="PTHR11208:SF45">
    <property type="entry name" value="SPLICING FACTOR 1"/>
    <property type="match status" value="1"/>
</dbReference>
<keyword evidence="5" id="KW-0508">mRNA splicing</keyword>
<evidence type="ECO:0000256" key="4">
    <source>
        <dbReference type="PROSITE-ProRule" id="PRU00117"/>
    </source>
</evidence>
<organism evidence="7 8">
    <name type="scientific">Mitosporidium daphniae</name>
    <dbReference type="NCBI Taxonomy" id="1485682"/>
    <lineage>
        <taxon>Eukaryota</taxon>
        <taxon>Fungi</taxon>
        <taxon>Fungi incertae sedis</taxon>
        <taxon>Microsporidia</taxon>
        <taxon>Mitosporidium</taxon>
    </lineage>
</organism>
<keyword evidence="5" id="KW-0539">Nucleus</keyword>
<dbReference type="GO" id="GO:0003729">
    <property type="term" value="F:mRNA binding"/>
    <property type="evidence" value="ECO:0007669"/>
    <property type="project" value="TreeGrafter"/>
</dbReference>
<dbReference type="RefSeq" id="XP_013238056.1">
    <property type="nucleotide sequence ID" value="XM_013382602.1"/>
</dbReference>
<dbReference type="HOGENOM" id="CLU_122957_0_0_1"/>
<dbReference type="Proteomes" id="UP000029725">
    <property type="component" value="Unassembled WGS sequence"/>
</dbReference>
<keyword evidence="5" id="KW-0862">Zinc</keyword>
<dbReference type="SUPFAM" id="SSF57756">
    <property type="entry name" value="Retrovirus zinc finger-like domains"/>
    <property type="match status" value="1"/>
</dbReference>
<dbReference type="PROSITE" id="PS50084">
    <property type="entry name" value="KH_TYPE_1"/>
    <property type="match status" value="1"/>
</dbReference>
<dbReference type="GO" id="GO:0005681">
    <property type="term" value="C:spliceosomal complex"/>
    <property type="evidence" value="ECO:0007669"/>
    <property type="project" value="UniProtKB-KW"/>
</dbReference>
<dbReference type="GO" id="GO:0008270">
    <property type="term" value="F:zinc ion binding"/>
    <property type="evidence" value="ECO:0007669"/>
    <property type="project" value="UniProtKB-UniRule"/>
</dbReference>
<dbReference type="Gene3D" id="4.10.60.10">
    <property type="entry name" value="Zinc finger, CCHC-type"/>
    <property type="match status" value="1"/>
</dbReference>
<evidence type="ECO:0000256" key="1">
    <source>
        <dbReference type="ARBA" id="ARBA00017984"/>
    </source>
</evidence>
<evidence type="ECO:0000256" key="3">
    <source>
        <dbReference type="PROSITE-ProRule" id="PRU00047"/>
    </source>
</evidence>
<proteinExistence type="inferred from homology"/>
<dbReference type="InterPro" id="IPR004087">
    <property type="entry name" value="KH_dom"/>
</dbReference>
<dbReference type="GO" id="GO:0045131">
    <property type="term" value="F:pre-mRNA branch point binding"/>
    <property type="evidence" value="ECO:0007669"/>
    <property type="project" value="UniProtKB-UniRule"/>
</dbReference>
<comment type="similarity">
    <text evidence="5">Belongs to the BBP/SF1 family.</text>
</comment>
<dbReference type="InterPro" id="IPR001878">
    <property type="entry name" value="Znf_CCHC"/>
</dbReference>
<dbReference type="InterPro" id="IPR045071">
    <property type="entry name" value="BBP-like"/>
</dbReference>
<dbReference type="SUPFAM" id="SSF54791">
    <property type="entry name" value="Eukaryotic type KH-domain (KH-domain type I)"/>
    <property type="match status" value="1"/>
</dbReference>
<keyword evidence="3 5" id="KW-0863">Zinc-finger</keyword>
<dbReference type="AlphaFoldDB" id="A0A098VRM2"/>
<reference evidence="7 8" key="1">
    <citation type="submission" date="2014-04" db="EMBL/GenBank/DDBJ databases">
        <title>A new species of microsporidia sheds light on the evolution of extreme parasitism.</title>
        <authorList>
            <person name="Haag K.L."/>
            <person name="James T.Y."/>
            <person name="Larsson R."/>
            <person name="Schaer T.M."/>
            <person name="Refardt D."/>
            <person name="Pombert J.-F."/>
            <person name="Ebert D."/>
        </authorList>
    </citation>
    <scope>NUCLEOTIDE SEQUENCE [LARGE SCALE GENOMIC DNA]</scope>
    <source>
        <strain evidence="7 8">UGP3</strain>
        <tissue evidence="7">Spores</tissue>
    </source>
</reference>
<dbReference type="Pfam" id="PF00098">
    <property type="entry name" value="zf-CCHC"/>
    <property type="match status" value="2"/>
</dbReference>
<dbReference type="InterPro" id="IPR036612">
    <property type="entry name" value="KH_dom_type_1_sf"/>
</dbReference>
<keyword evidence="5" id="KW-0747">Spliceosome</keyword>
<dbReference type="CDD" id="cd02395">
    <property type="entry name" value="KH-I_BBP"/>
    <property type="match status" value="1"/>
</dbReference>
<sequence length="190" mass="21413">MEKLWIPTKKYPGINFVGLLIGPRGNELRKMERESGAKISIRGKGAVKEGKSNQPGAEEELHAYITADCEEKIHAATKCVNRIISIAVSSPETDNELKKQQLRELAEINGTFKTEDMEICSNCGAVGHRKYDCPEQRNFTISLVCQVCGAMGHLSRDCMNRHDPTILRASNERQKRIQTEYQSFMSEINK</sequence>